<dbReference type="Pfam" id="PF13424">
    <property type="entry name" value="TPR_12"/>
    <property type="match status" value="1"/>
</dbReference>
<dbReference type="InterPro" id="IPR027417">
    <property type="entry name" value="P-loop_NTPase"/>
</dbReference>
<gene>
    <name evidence="2" type="ORF">DLAC_02360</name>
</gene>
<dbReference type="PROSITE" id="PS50005">
    <property type="entry name" value="TPR"/>
    <property type="match status" value="1"/>
</dbReference>
<dbReference type="Gene3D" id="1.25.40.10">
    <property type="entry name" value="Tetratricopeptide repeat domain"/>
    <property type="match status" value="1"/>
</dbReference>
<organism evidence="2 3">
    <name type="scientific">Tieghemostelium lacteum</name>
    <name type="common">Slime mold</name>
    <name type="synonym">Dictyostelium lacteum</name>
    <dbReference type="NCBI Taxonomy" id="361077"/>
    <lineage>
        <taxon>Eukaryota</taxon>
        <taxon>Amoebozoa</taxon>
        <taxon>Evosea</taxon>
        <taxon>Eumycetozoa</taxon>
        <taxon>Dictyostelia</taxon>
        <taxon>Dictyosteliales</taxon>
        <taxon>Raperosteliaceae</taxon>
        <taxon>Tieghemostelium</taxon>
    </lineage>
</organism>
<name>A0A152A4S2_TIELA</name>
<evidence type="ECO:0000313" key="3">
    <source>
        <dbReference type="Proteomes" id="UP000076078"/>
    </source>
</evidence>
<accession>A0A152A4S2</accession>
<dbReference type="EMBL" id="LODT01000011">
    <property type="protein sequence ID" value="KYR01242.1"/>
    <property type="molecule type" value="Genomic_DNA"/>
</dbReference>
<evidence type="ECO:0000256" key="1">
    <source>
        <dbReference type="PROSITE-ProRule" id="PRU00339"/>
    </source>
</evidence>
<dbReference type="SUPFAM" id="SSF52540">
    <property type="entry name" value="P-loop containing nucleoside triphosphate hydrolases"/>
    <property type="match status" value="1"/>
</dbReference>
<dbReference type="AlphaFoldDB" id="A0A152A4S2"/>
<comment type="caution">
    <text evidence="2">The sequence shown here is derived from an EMBL/GenBank/DDBJ whole genome shotgun (WGS) entry which is preliminary data.</text>
</comment>
<dbReference type="InterPro" id="IPR019734">
    <property type="entry name" value="TPR_rpt"/>
</dbReference>
<dbReference type="InterPro" id="IPR011990">
    <property type="entry name" value="TPR-like_helical_dom_sf"/>
</dbReference>
<keyword evidence="3" id="KW-1185">Reference proteome</keyword>
<protein>
    <submittedName>
        <fullName evidence="2">Uncharacterized protein</fullName>
    </submittedName>
</protein>
<dbReference type="InParanoid" id="A0A152A4S2"/>
<dbReference type="Proteomes" id="UP000076078">
    <property type="component" value="Unassembled WGS sequence"/>
</dbReference>
<dbReference type="SMART" id="SM00028">
    <property type="entry name" value="TPR"/>
    <property type="match status" value="3"/>
</dbReference>
<sequence length="625" mass="73380">MSDNSKPYHLVGVPKAPYSGREMELKEVRERLENCNGVVLESTVSGKLLLHKQYYGEYRDHYEIVFTISDFSYGIYTVENYFQNSPLQAEFKEGLKRFFQTTNRTFLVMISEMSHLSDCDFINRLDQIFPITHISSLKPNQHLLVSRSSGLRDAVKYNMAVYRIGGVDRNTSFKLFRKHLDETKRKFSDSEISQLYSLTNGCPQLINQISKYLNYQQFVDIEVFVELLRPAPQLELYKLLVAKFQQERGFSYQVYSTMLWFHFYEVNLQWLLPVCSIMNLPPVEVQNYFDSMVRYGFYREISKQGYSPHASSMVLLRTLIDRSMAFQNYYALSITGIMQKNSSSVYFFRHIMYYIDAVDSRLLYRDFIDDQLQASLHCTASECYFDIYKLYNKALYHARRSLESIPDSINKSNPLKGNTHKILGSIYSSPYYKDYTQAVHHFRQSIEILDNFYGTQTPFPMKSHIANLVGACYRMMGDHSQSIRYHEDALSYCANDKDIEYQESLYNMGINYFEQKQFDRAVHQFRQSIRACSQNGYSCLKSNIALTKAYIHLNDQKKLYEVLQLIEKSTLEPKETIEFCIKEIQLYKQTIQNSSHNLFYQSKYVVPTTLALSTISIFVLKYLQK</sequence>
<feature type="repeat" description="TPR" evidence="1">
    <location>
        <begin position="502"/>
        <end position="535"/>
    </location>
</feature>
<evidence type="ECO:0000313" key="2">
    <source>
        <dbReference type="EMBL" id="KYR01242.1"/>
    </source>
</evidence>
<proteinExistence type="predicted"/>
<dbReference type="SUPFAM" id="SSF48452">
    <property type="entry name" value="TPR-like"/>
    <property type="match status" value="1"/>
</dbReference>
<reference evidence="2 3" key="1">
    <citation type="submission" date="2015-12" db="EMBL/GenBank/DDBJ databases">
        <title>Dictyostelia acquired genes for synthesis and detection of signals that induce cell-type specialization by lateral gene transfer from prokaryotes.</title>
        <authorList>
            <person name="Gloeckner G."/>
            <person name="Schaap P."/>
        </authorList>
    </citation>
    <scope>NUCLEOTIDE SEQUENCE [LARGE SCALE GENOMIC DNA]</scope>
    <source>
        <strain evidence="2 3">TK</strain>
    </source>
</reference>
<keyword evidence="1" id="KW-0802">TPR repeat</keyword>